<evidence type="ECO:0000313" key="3">
    <source>
        <dbReference type="Proteomes" id="UP000447574"/>
    </source>
</evidence>
<dbReference type="RefSeq" id="WP_078473297.1">
    <property type="nucleotide sequence ID" value="NZ_JBQQLD010000246.1"/>
</dbReference>
<reference evidence="2 3" key="1">
    <citation type="submission" date="2019-10" db="EMBL/GenBank/DDBJ databases">
        <title>Evaluation of single-gene subtyping targets for Pseudomonas.</title>
        <authorList>
            <person name="Reichler S.J."/>
            <person name="Orsi R.H."/>
            <person name="Wiedmann M."/>
            <person name="Martin N.H."/>
            <person name="Murphy S.I."/>
        </authorList>
    </citation>
    <scope>NUCLEOTIDE SEQUENCE [LARGE SCALE GENOMIC DNA]</scope>
    <source>
        <strain evidence="2 3">FSL R10-2932</strain>
    </source>
</reference>
<dbReference type="EMBL" id="WIWF01000075">
    <property type="protein sequence ID" value="MQT76160.1"/>
    <property type="molecule type" value="Genomic_DNA"/>
</dbReference>
<dbReference type="AlphaFoldDB" id="A0A6A7YF49"/>
<dbReference type="InterPro" id="IPR021104">
    <property type="entry name" value="KfrA_DNA-bd_N"/>
</dbReference>
<accession>A0A6A7YF49</accession>
<evidence type="ECO:0000313" key="2">
    <source>
        <dbReference type="EMBL" id="MQT76160.1"/>
    </source>
</evidence>
<comment type="caution">
    <text evidence="2">The sequence shown here is derived from an EMBL/GenBank/DDBJ whole genome shotgun (WGS) entry which is preliminary data.</text>
</comment>
<organism evidence="2 3">
    <name type="scientific">Pseudomonas helleri</name>
    <dbReference type="NCBI Taxonomy" id="1608996"/>
    <lineage>
        <taxon>Bacteria</taxon>
        <taxon>Pseudomonadati</taxon>
        <taxon>Pseudomonadota</taxon>
        <taxon>Gammaproteobacteria</taxon>
        <taxon>Pseudomonadales</taxon>
        <taxon>Pseudomonadaceae</taxon>
        <taxon>Pseudomonas</taxon>
    </lineage>
</organism>
<gene>
    <name evidence="2" type="ORF">GHO37_17865</name>
</gene>
<proteinExistence type="predicted"/>
<name>A0A6A7YF49_9PSED</name>
<feature type="domain" description="KfrA N-terminal DNA-binding" evidence="1">
    <location>
        <begin position="7"/>
        <end position="119"/>
    </location>
</feature>
<protein>
    <recommendedName>
        <fullName evidence="1">KfrA N-terminal DNA-binding domain-containing protein</fullName>
    </recommendedName>
</protein>
<dbReference type="Proteomes" id="UP000447574">
    <property type="component" value="Unassembled WGS sequence"/>
</dbReference>
<evidence type="ECO:0000259" key="1">
    <source>
        <dbReference type="Pfam" id="PF11740"/>
    </source>
</evidence>
<dbReference type="Pfam" id="PF11740">
    <property type="entry name" value="KfrA_N"/>
    <property type="match status" value="1"/>
</dbReference>
<sequence>MNNTVLERIFNVATELYMTNGKKSYPTVHQVRAIAKTDMNTTSEAMRQWRKEMDAEKSDQSNGSETFQKAISEATATLWSIAEHAAGENLRKAQKAWNTEKSELGEKTQTLINENEQLRYDLDLAKKINLDQAGELLDEMTYRKIAETALEEEKQKNQKLTELLNLQK</sequence>